<comment type="catalytic activity">
    <reaction evidence="4">
        <text>an acyl phosphate + H2O = a carboxylate + phosphate + H(+)</text>
        <dbReference type="Rhea" id="RHEA:14965"/>
        <dbReference type="ChEBI" id="CHEBI:15377"/>
        <dbReference type="ChEBI" id="CHEBI:15378"/>
        <dbReference type="ChEBI" id="CHEBI:29067"/>
        <dbReference type="ChEBI" id="CHEBI:43474"/>
        <dbReference type="ChEBI" id="CHEBI:59918"/>
        <dbReference type="EC" id="3.6.1.7"/>
    </reaction>
</comment>
<gene>
    <name evidence="8" type="ORF">PLXY2_LOCUS13494</name>
</gene>
<dbReference type="Pfam" id="PF00708">
    <property type="entry name" value="Acylphosphatase"/>
    <property type="match status" value="1"/>
</dbReference>
<evidence type="ECO:0000256" key="6">
    <source>
        <dbReference type="RuleBase" id="RU004168"/>
    </source>
</evidence>
<dbReference type="EC" id="3.6.1.7" evidence="2"/>
<dbReference type="EMBL" id="CAJHNJ030000098">
    <property type="protein sequence ID" value="CAG9135241.1"/>
    <property type="molecule type" value="Genomic_DNA"/>
</dbReference>
<organism evidence="8 9">
    <name type="scientific">Plutella xylostella</name>
    <name type="common">Diamondback moth</name>
    <name type="synonym">Plutella maculipennis</name>
    <dbReference type="NCBI Taxonomy" id="51655"/>
    <lineage>
        <taxon>Eukaryota</taxon>
        <taxon>Metazoa</taxon>
        <taxon>Ecdysozoa</taxon>
        <taxon>Arthropoda</taxon>
        <taxon>Hexapoda</taxon>
        <taxon>Insecta</taxon>
        <taxon>Pterygota</taxon>
        <taxon>Neoptera</taxon>
        <taxon>Endopterygota</taxon>
        <taxon>Lepidoptera</taxon>
        <taxon>Glossata</taxon>
        <taxon>Ditrysia</taxon>
        <taxon>Yponomeutoidea</taxon>
        <taxon>Plutellidae</taxon>
        <taxon>Plutella</taxon>
    </lineage>
</organism>
<evidence type="ECO:0000256" key="1">
    <source>
        <dbReference type="ARBA" id="ARBA00005614"/>
    </source>
</evidence>
<dbReference type="PANTHER" id="PTHR10029">
    <property type="entry name" value="ACYLPHOSPHATASE"/>
    <property type="match status" value="1"/>
</dbReference>
<comment type="similarity">
    <text evidence="1 6">Belongs to the acylphosphatase family.</text>
</comment>
<keyword evidence="3" id="KW-0378">Hydrolase</keyword>
<dbReference type="FunFam" id="3.30.70.100:FF:000011">
    <property type="entry name" value="Acylphosphatase"/>
    <property type="match status" value="1"/>
</dbReference>
<evidence type="ECO:0000256" key="3">
    <source>
        <dbReference type="ARBA" id="ARBA00022801"/>
    </source>
</evidence>
<evidence type="ECO:0000313" key="9">
    <source>
        <dbReference type="Proteomes" id="UP000653454"/>
    </source>
</evidence>
<dbReference type="SUPFAM" id="SSF54975">
    <property type="entry name" value="Acylphosphatase/BLUF domain-like"/>
    <property type="match status" value="1"/>
</dbReference>
<protein>
    <recommendedName>
        <fullName evidence="2">acylphosphatase</fullName>
        <ecNumber evidence="2">3.6.1.7</ecNumber>
    </recommendedName>
</protein>
<name>A0A8S4G669_PLUXY</name>
<comment type="caution">
    <text evidence="8">The sequence shown here is derived from an EMBL/GenBank/DDBJ whole genome shotgun (WGS) entry which is preliminary data.</text>
</comment>
<evidence type="ECO:0000313" key="8">
    <source>
        <dbReference type="EMBL" id="CAG9135241.1"/>
    </source>
</evidence>
<dbReference type="GO" id="GO:0003998">
    <property type="term" value="F:acylphosphatase activity"/>
    <property type="evidence" value="ECO:0007669"/>
    <property type="project" value="UniProtKB-EC"/>
</dbReference>
<comment type="caution">
    <text evidence="5">Lacks conserved residue(s) required for the propagation of feature annotation.</text>
</comment>
<keyword evidence="9" id="KW-1185">Reference proteome</keyword>
<dbReference type="InterPro" id="IPR036046">
    <property type="entry name" value="Acylphosphatase-like_dom_sf"/>
</dbReference>
<dbReference type="Proteomes" id="UP000653454">
    <property type="component" value="Unassembled WGS sequence"/>
</dbReference>
<dbReference type="AlphaFoldDB" id="A0A8S4G669"/>
<evidence type="ECO:0000256" key="5">
    <source>
        <dbReference type="PROSITE-ProRule" id="PRU00520"/>
    </source>
</evidence>
<dbReference type="PRINTS" id="PR00112">
    <property type="entry name" value="ACYLPHPHTASE"/>
</dbReference>
<accession>A0A8S4G669</accession>
<dbReference type="PROSITE" id="PS51160">
    <property type="entry name" value="ACYLPHOSPHATASE_3"/>
    <property type="match status" value="1"/>
</dbReference>
<dbReference type="InterPro" id="IPR001792">
    <property type="entry name" value="Acylphosphatase-like_dom"/>
</dbReference>
<evidence type="ECO:0000256" key="2">
    <source>
        <dbReference type="ARBA" id="ARBA00012150"/>
    </source>
</evidence>
<dbReference type="InterPro" id="IPR020456">
    <property type="entry name" value="Acylphosphatase"/>
</dbReference>
<sequence>MDSEDPIQDPNQLLSVEFEVFGQVQGCNFIKYCKELAEMLGLGGWVKNSKSGTIVGKMQGLKGPLDHMIDWLQTTGSPGCKIERCELTNWQHLARLDYNTFSIRF</sequence>
<dbReference type="PANTHER" id="PTHR10029:SF10">
    <property type="entry name" value="GEO08407P1"/>
    <property type="match status" value="1"/>
</dbReference>
<feature type="domain" description="Acylphosphatase-like" evidence="7">
    <location>
        <begin position="15"/>
        <end position="105"/>
    </location>
</feature>
<dbReference type="Gene3D" id="3.30.70.100">
    <property type="match status" value="1"/>
</dbReference>
<reference evidence="8" key="1">
    <citation type="submission" date="2020-11" db="EMBL/GenBank/DDBJ databases">
        <authorList>
            <person name="Whiteford S."/>
        </authorList>
    </citation>
    <scope>NUCLEOTIDE SEQUENCE</scope>
</reference>
<evidence type="ECO:0000259" key="7">
    <source>
        <dbReference type="PROSITE" id="PS51160"/>
    </source>
</evidence>
<evidence type="ECO:0000256" key="4">
    <source>
        <dbReference type="ARBA" id="ARBA00047645"/>
    </source>
</evidence>
<proteinExistence type="inferred from homology"/>